<sequence>DAWLLPRFNGSGLRRSDCPDDVRRPATRGSRRPLHTHPPRSSQWCGTCDHGGGRAGIGVL</sequence>
<feature type="compositionally biased region" description="Basic and acidic residues" evidence="1">
    <location>
        <begin position="14"/>
        <end position="24"/>
    </location>
</feature>
<gene>
    <name evidence="2" type="ORF">AVDCRST_MAG93-7487</name>
</gene>
<evidence type="ECO:0000256" key="1">
    <source>
        <dbReference type="SAM" id="MobiDB-lite"/>
    </source>
</evidence>
<protein>
    <submittedName>
        <fullName evidence="2">Uncharacterized protein</fullName>
    </submittedName>
</protein>
<dbReference type="EMBL" id="CADCTR010002524">
    <property type="protein sequence ID" value="CAA9358140.1"/>
    <property type="molecule type" value="Genomic_DNA"/>
</dbReference>
<evidence type="ECO:0000313" key="2">
    <source>
        <dbReference type="EMBL" id="CAA9358140.1"/>
    </source>
</evidence>
<feature type="region of interest" description="Disordered" evidence="1">
    <location>
        <begin position="14"/>
        <end position="60"/>
    </location>
</feature>
<dbReference type="AlphaFoldDB" id="A0A6J4MFA4"/>
<feature type="non-terminal residue" evidence="2">
    <location>
        <position position="1"/>
    </location>
</feature>
<feature type="compositionally biased region" description="Basic residues" evidence="1">
    <location>
        <begin position="25"/>
        <end position="38"/>
    </location>
</feature>
<reference evidence="2" key="1">
    <citation type="submission" date="2020-02" db="EMBL/GenBank/DDBJ databases">
        <authorList>
            <person name="Meier V. D."/>
        </authorList>
    </citation>
    <scope>NUCLEOTIDE SEQUENCE</scope>
    <source>
        <strain evidence="2">AVDCRST_MAG93</strain>
    </source>
</reference>
<name>A0A6J4MFA4_9CHLR</name>
<accession>A0A6J4MFA4</accession>
<proteinExistence type="predicted"/>
<organism evidence="2">
    <name type="scientific">uncultured Chloroflexia bacterium</name>
    <dbReference type="NCBI Taxonomy" id="1672391"/>
    <lineage>
        <taxon>Bacteria</taxon>
        <taxon>Bacillati</taxon>
        <taxon>Chloroflexota</taxon>
        <taxon>Chloroflexia</taxon>
        <taxon>environmental samples</taxon>
    </lineage>
</organism>
<feature type="compositionally biased region" description="Gly residues" evidence="1">
    <location>
        <begin position="49"/>
        <end position="60"/>
    </location>
</feature>
<feature type="non-terminal residue" evidence="2">
    <location>
        <position position="60"/>
    </location>
</feature>